<evidence type="ECO:0000256" key="1">
    <source>
        <dbReference type="ARBA" id="ARBA00004123"/>
    </source>
</evidence>
<dbReference type="GO" id="GO:0003684">
    <property type="term" value="F:damaged DNA binding"/>
    <property type="evidence" value="ECO:0007669"/>
    <property type="project" value="TreeGrafter"/>
</dbReference>
<dbReference type="InterPro" id="IPR011084">
    <property type="entry name" value="DRMBL"/>
</dbReference>
<dbReference type="Gene3D" id="3.60.15.10">
    <property type="entry name" value="Ribonuclease Z/Hydroxyacylglutathione hydrolase-like"/>
    <property type="match status" value="1"/>
</dbReference>
<proteinExistence type="inferred from homology"/>
<evidence type="ECO:0000256" key="3">
    <source>
        <dbReference type="ARBA" id="ARBA00022763"/>
    </source>
</evidence>
<sequence>MPIEMPKGLPFSVDTWTPASLRKRHHFLTHAHKDHLAGIVAHSSRPVYATRLTKALVLGYFPQLDDSLFVEIEVGESVVVDDPDGSFSVTAIDANHCPGTSSAVLARGLPMVEVSPSRRKRRRVRGGEPGSCGGRGHGVLICGVRSGEAISIGAWFTLLGRKVLLLVAPQILSDDASSRFQVIGLSELNDKVSAELAEARANLQPEPLFIRPSVQWYATNPTLNKSRKKVCPTEAQRDELGIWHVCHSMHSSREELDWALHFLRPKWVISTTPPQRAMDLDYVKNNCYKTNIASDDPLWKLFKGSGARSPMRSPPVLKILKNDEMCTSVPEMLDTSQICILRAETSLPKQFDLKLEIPPLRSESFTLFGRARLGLNDPDTVNFGDNAPSTPEDHDSVCPDCDKITDPGSTLPMNKGYDSSIGFSNSLDNPEPSKGGPNFHKLDDRLGTASDLPSTAASSTMSSNLRKLYRSMNVPVPRPLPSLTDLMETCKRAKNITGSTVPS</sequence>
<dbReference type="AlphaFoldDB" id="A0A8J5I1J1"/>
<dbReference type="SUPFAM" id="SSF56281">
    <property type="entry name" value="Metallo-hydrolase/oxidoreductase"/>
    <property type="match status" value="1"/>
</dbReference>
<dbReference type="PANTHER" id="PTHR23240:SF31">
    <property type="entry name" value="DNA REPAIR METALLO-BETA-LACTAMASE FAMILY PROTEIN"/>
    <property type="match status" value="1"/>
</dbReference>
<keyword evidence="9" id="KW-1185">Reference proteome</keyword>
<organism evidence="8 9">
    <name type="scientific">Zingiber officinale</name>
    <name type="common">Ginger</name>
    <name type="synonym">Amomum zingiber</name>
    <dbReference type="NCBI Taxonomy" id="94328"/>
    <lineage>
        <taxon>Eukaryota</taxon>
        <taxon>Viridiplantae</taxon>
        <taxon>Streptophyta</taxon>
        <taxon>Embryophyta</taxon>
        <taxon>Tracheophyta</taxon>
        <taxon>Spermatophyta</taxon>
        <taxon>Magnoliopsida</taxon>
        <taxon>Liliopsida</taxon>
        <taxon>Zingiberales</taxon>
        <taxon>Zingiberaceae</taxon>
        <taxon>Zingiber</taxon>
    </lineage>
</organism>
<dbReference type="GO" id="GO:0035312">
    <property type="term" value="F:5'-3' DNA exonuclease activity"/>
    <property type="evidence" value="ECO:0007669"/>
    <property type="project" value="TreeGrafter"/>
</dbReference>
<dbReference type="GO" id="GO:0005634">
    <property type="term" value="C:nucleus"/>
    <property type="evidence" value="ECO:0007669"/>
    <property type="project" value="UniProtKB-SubCell"/>
</dbReference>
<evidence type="ECO:0000256" key="4">
    <source>
        <dbReference type="ARBA" id="ARBA00023204"/>
    </source>
</evidence>
<evidence type="ECO:0000313" key="8">
    <source>
        <dbReference type="EMBL" id="KAG6526368.1"/>
    </source>
</evidence>
<accession>A0A8J5I1J1</accession>
<comment type="subcellular location">
    <subcellularLocation>
        <location evidence="1">Nucleus</location>
    </subcellularLocation>
</comment>
<gene>
    <name evidence="8" type="ORF">ZIOFF_016351</name>
</gene>
<feature type="domain" description="DNA repair metallo-beta-lactamase" evidence="7">
    <location>
        <begin position="169"/>
        <end position="275"/>
    </location>
</feature>
<keyword evidence="4" id="KW-0234">DNA repair</keyword>
<dbReference type="EMBL" id="JACMSC010000004">
    <property type="protein sequence ID" value="KAG6526368.1"/>
    <property type="molecule type" value="Genomic_DNA"/>
</dbReference>
<name>A0A8J5I1J1_ZINOF</name>
<evidence type="ECO:0000259" key="7">
    <source>
        <dbReference type="Pfam" id="PF07522"/>
    </source>
</evidence>
<reference evidence="8 9" key="1">
    <citation type="submission" date="2020-08" db="EMBL/GenBank/DDBJ databases">
        <title>Plant Genome Project.</title>
        <authorList>
            <person name="Zhang R.-G."/>
        </authorList>
    </citation>
    <scope>NUCLEOTIDE SEQUENCE [LARGE SCALE GENOMIC DNA]</scope>
    <source>
        <tissue evidence="8">Rhizome</tissue>
    </source>
</reference>
<protein>
    <recommendedName>
        <fullName evidence="7">DNA repair metallo-beta-lactamase domain-containing protein</fullName>
    </recommendedName>
</protein>
<feature type="compositionally biased region" description="Polar residues" evidence="6">
    <location>
        <begin position="451"/>
        <end position="462"/>
    </location>
</feature>
<dbReference type="InterPro" id="IPR036866">
    <property type="entry name" value="RibonucZ/Hydroxyglut_hydro"/>
</dbReference>
<dbReference type="Pfam" id="PF07522">
    <property type="entry name" value="DRMBL"/>
    <property type="match status" value="1"/>
</dbReference>
<comment type="similarity">
    <text evidence="2">Belongs to the DNA repair metallo-beta-lactamase (DRMBL) family.</text>
</comment>
<dbReference type="Proteomes" id="UP000734854">
    <property type="component" value="Unassembled WGS sequence"/>
</dbReference>
<comment type="caution">
    <text evidence="8">The sequence shown here is derived from an EMBL/GenBank/DDBJ whole genome shotgun (WGS) entry which is preliminary data.</text>
</comment>
<evidence type="ECO:0000256" key="5">
    <source>
        <dbReference type="ARBA" id="ARBA00023242"/>
    </source>
</evidence>
<evidence type="ECO:0000256" key="6">
    <source>
        <dbReference type="SAM" id="MobiDB-lite"/>
    </source>
</evidence>
<feature type="region of interest" description="Disordered" evidence="6">
    <location>
        <begin position="409"/>
        <end position="462"/>
    </location>
</feature>
<dbReference type="GO" id="GO:0006303">
    <property type="term" value="P:double-strand break repair via nonhomologous end joining"/>
    <property type="evidence" value="ECO:0007669"/>
    <property type="project" value="TreeGrafter"/>
</dbReference>
<keyword evidence="5" id="KW-0539">Nucleus</keyword>
<keyword evidence="3" id="KW-0227">DNA damage</keyword>
<evidence type="ECO:0000313" key="9">
    <source>
        <dbReference type="Proteomes" id="UP000734854"/>
    </source>
</evidence>
<dbReference type="PANTHER" id="PTHR23240">
    <property type="entry name" value="DNA CROSS-LINK REPAIR PROTEIN PSO2/SNM1-RELATED"/>
    <property type="match status" value="1"/>
</dbReference>
<dbReference type="GO" id="GO:0036297">
    <property type="term" value="P:interstrand cross-link repair"/>
    <property type="evidence" value="ECO:0007669"/>
    <property type="project" value="TreeGrafter"/>
</dbReference>
<evidence type="ECO:0000256" key="2">
    <source>
        <dbReference type="ARBA" id="ARBA00010304"/>
    </source>
</evidence>